<accession>Q2NWF0</accession>
<dbReference type="PANTHER" id="PTHR30041">
    <property type="entry name" value="ARSENATE REDUCTASE"/>
    <property type="match status" value="1"/>
</dbReference>
<dbReference type="RefSeq" id="WP_011410114.1">
    <property type="nucleotide sequence ID" value="NC_007712.1"/>
</dbReference>
<comment type="similarity">
    <text evidence="1 6 7">Belongs to the ArsC family.</text>
</comment>
<protein>
    <recommendedName>
        <fullName evidence="5 7">Arsenate reductase</fullName>
        <ecNumber evidence="4 7">1.20.4.1</ecNumber>
    </recommendedName>
</protein>
<evidence type="ECO:0000256" key="5">
    <source>
        <dbReference type="ARBA" id="ARBA00039879"/>
    </source>
</evidence>
<dbReference type="NCBIfam" id="TIGR00014">
    <property type="entry name" value="arsC"/>
    <property type="match status" value="1"/>
</dbReference>
<proteinExistence type="inferred from homology"/>
<keyword evidence="3 7" id="KW-0560">Oxidoreductase</keyword>
<evidence type="ECO:0000313" key="11">
    <source>
        <dbReference type="Proteomes" id="UP000245838"/>
    </source>
</evidence>
<evidence type="ECO:0000256" key="1">
    <source>
        <dbReference type="ARBA" id="ARBA00007198"/>
    </source>
</evidence>
<dbReference type="PROSITE" id="PS51353">
    <property type="entry name" value="ARSC"/>
    <property type="match status" value="1"/>
</dbReference>
<keyword evidence="2" id="KW-0059">Arsenical resistance</keyword>
<dbReference type="SUPFAM" id="SSF52833">
    <property type="entry name" value="Thioredoxin-like"/>
    <property type="match status" value="1"/>
</dbReference>
<reference evidence="8 10" key="1">
    <citation type="journal article" date="2006" name="Genome Res.">
        <title>Massive genome erosion and functional adaptations provide insights into the symbiotic lifestyle of Sodalis glossinidius in the tsetse host.</title>
        <authorList>
            <person name="Toh H."/>
            <person name="Weiss B.L."/>
            <person name="Perkin S.A.H."/>
            <person name="Yamashita A."/>
            <person name="Oshima K."/>
            <person name="Hattori M."/>
            <person name="Aksoy S."/>
        </authorList>
    </citation>
    <scope>NUCLEOTIDE SEQUENCE [LARGE SCALE GENOMIC DNA]</scope>
    <source>
        <strain evidence="10">morsitans</strain>
        <strain evidence="8">Morsitans</strain>
    </source>
</reference>
<dbReference type="eggNOG" id="COG1393">
    <property type="taxonomic scope" value="Bacteria"/>
</dbReference>
<reference evidence="9 11" key="2">
    <citation type="submission" date="2015-05" db="EMBL/GenBank/DDBJ databases">
        <authorList>
            <person name="Goodhead I."/>
        </authorList>
    </citation>
    <scope>NUCLEOTIDE SEQUENCE [LARGE SCALE GENOMIC DNA]</scope>
    <source>
        <strain evidence="9">B4</strain>
        <strain evidence="11">morsitans</strain>
    </source>
</reference>
<dbReference type="GO" id="GO:0046685">
    <property type="term" value="P:response to arsenic-containing substance"/>
    <property type="evidence" value="ECO:0007669"/>
    <property type="project" value="UniProtKB-KW"/>
</dbReference>
<evidence type="ECO:0000313" key="9">
    <source>
        <dbReference type="EMBL" id="CRL43896.1"/>
    </source>
</evidence>
<dbReference type="OrthoDB" id="9790554at2"/>
<dbReference type="Pfam" id="PF03960">
    <property type="entry name" value="ArsC"/>
    <property type="match status" value="1"/>
</dbReference>
<dbReference type="Proteomes" id="UP000001932">
    <property type="component" value="Chromosome"/>
</dbReference>
<keyword evidence="10" id="KW-1185">Reference proteome</keyword>
<dbReference type="InterPro" id="IPR006659">
    <property type="entry name" value="Arsenate_reductase"/>
</dbReference>
<evidence type="ECO:0000313" key="8">
    <source>
        <dbReference type="EMBL" id="BAE73525.1"/>
    </source>
</evidence>
<evidence type="ECO:0000313" key="10">
    <source>
        <dbReference type="Proteomes" id="UP000001932"/>
    </source>
</evidence>
<evidence type="ECO:0000256" key="2">
    <source>
        <dbReference type="ARBA" id="ARBA00022849"/>
    </source>
</evidence>
<dbReference type="EMBL" id="AP008232">
    <property type="protein sequence ID" value="BAE73525.1"/>
    <property type="molecule type" value="Genomic_DNA"/>
</dbReference>
<dbReference type="Proteomes" id="UP000245838">
    <property type="component" value="Chromosome sggmmb4_Chromosome"/>
</dbReference>
<dbReference type="Gene3D" id="3.40.30.10">
    <property type="entry name" value="Glutaredoxin"/>
    <property type="match status" value="1"/>
</dbReference>
<dbReference type="BioCyc" id="SGLO343509:SGP1_RS02375-MONOMER"/>
<dbReference type="HOGENOM" id="CLU_116644_0_0_6"/>
<evidence type="ECO:0000256" key="7">
    <source>
        <dbReference type="RuleBase" id="RU362029"/>
    </source>
</evidence>
<dbReference type="InterPro" id="IPR036249">
    <property type="entry name" value="Thioredoxin-like_sf"/>
</dbReference>
<evidence type="ECO:0000256" key="6">
    <source>
        <dbReference type="PROSITE-ProRule" id="PRU01282"/>
    </source>
</evidence>
<evidence type="ECO:0000256" key="3">
    <source>
        <dbReference type="ARBA" id="ARBA00023002"/>
    </source>
</evidence>
<dbReference type="KEGG" id="sgl:SG0250"/>
<name>Q2NWF0_SODGM</name>
<dbReference type="EMBL" id="LN854557">
    <property type="protein sequence ID" value="CRL43896.1"/>
    <property type="molecule type" value="Genomic_DNA"/>
</dbReference>
<sequence length="120" mass="13557">MKNVTIYHNPSCGTSRNTLTLIRDSGIEPTIIPYLKQPPSPEQLLELLSVMGMHARELLRSKEAQYRQLGLDAQHLSEDELIQAMCHHPVLMNRPIVVTPLGTRLCRPAEIVLEILPKVQ</sequence>
<dbReference type="GO" id="GO:0008794">
    <property type="term" value="F:arsenate reductase (glutaredoxin) activity"/>
    <property type="evidence" value="ECO:0007669"/>
    <property type="project" value="UniProtKB-UniRule"/>
</dbReference>
<dbReference type="InterPro" id="IPR006660">
    <property type="entry name" value="Arsenate_reductase-like"/>
</dbReference>
<gene>
    <name evidence="9" type="primary">arsC_1</name>
    <name evidence="8" type="ordered locus">SG0250</name>
    <name evidence="9" type="ORF">SGGMMB4_00638</name>
</gene>
<dbReference type="STRING" id="343509.SG0250"/>
<evidence type="ECO:0000256" key="4">
    <source>
        <dbReference type="ARBA" id="ARBA00038969"/>
    </source>
</evidence>
<dbReference type="PANTHER" id="PTHR30041:SF5">
    <property type="entry name" value="ARSENATE REDUCTASE-RELATED"/>
    <property type="match status" value="1"/>
</dbReference>
<organism evidence="8 10">
    <name type="scientific">Sodalis glossinidius (strain morsitans)</name>
    <dbReference type="NCBI Taxonomy" id="343509"/>
    <lineage>
        <taxon>Bacteria</taxon>
        <taxon>Pseudomonadati</taxon>
        <taxon>Pseudomonadota</taxon>
        <taxon>Gammaproteobacteria</taxon>
        <taxon>Enterobacterales</taxon>
        <taxon>Bruguierivoracaceae</taxon>
        <taxon>Sodalis</taxon>
    </lineage>
</organism>
<dbReference type="AlphaFoldDB" id="Q2NWF0"/>
<dbReference type="CDD" id="cd03034">
    <property type="entry name" value="ArsC_ArsC"/>
    <property type="match status" value="1"/>
</dbReference>
<dbReference type="EC" id="1.20.4.1" evidence="4 7"/>
<comment type="catalytic activity">
    <reaction evidence="7">
        <text>[glutaredoxin]-dithiol + arsenate + glutathione + H(+) = glutathionyl-S-S-[glutaredoxin] + arsenite + H2O</text>
        <dbReference type="Rhea" id="RHEA:22016"/>
        <dbReference type="Rhea" id="RHEA-COMP:10729"/>
        <dbReference type="Rhea" id="RHEA-COMP:17668"/>
        <dbReference type="ChEBI" id="CHEBI:15377"/>
        <dbReference type="ChEBI" id="CHEBI:15378"/>
        <dbReference type="ChEBI" id="CHEBI:29242"/>
        <dbReference type="ChEBI" id="CHEBI:29950"/>
        <dbReference type="ChEBI" id="CHEBI:48597"/>
        <dbReference type="ChEBI" id="CHEBI:57925"/>
        <dbReference type="ChEBI" id="CHEBI:146199"/>
        <dbReference type="EC" id="1.20.4.1"/>
    </reaction>
</comment>